<evidence type="ECO:0000313" key="11">
    <source>
        <dbReference type="Proteomes" id="UP000199411"/>
    </source>
</evidence>
<dbReference type="GO" id="GO:0051539">
    <property type="term" value="F:4 iron, 4 sulfur cluster binding"/>
    <property type="evidence" value="ECO:0007669"/>
    <property type="project" value="UniProtKB-KW"/>
</dbReference>
<feature type="domain" description="Aldehyde ferredoxin oxidoreductase N-terminal" evidence="9">
    <location>
        <begin position="5"/>
        <end position="207"/>
    </location>
</feature>
<accession>A0A1G6PG27</accession>
<keyword evidence="4" id="KW-0479">Metal-binding</keyword>
<reference evidence="11" key="1">
    <citation type="submission" date="2016-10" db="EMBL/GenBank/DDBJ databases">
        <authorList>
            <person name="Varghese N."/>
            <person name="Submissions S."/>
        </authorList>
    </citation>
    <scope>NUCLEOTIDE SEQUENCE [LARGE SCALE GENOMIC DNA]</scope>
    <source>
        <strain evidence="11">DSM 8415</strain>
    </source>
</reference>
<evidence type="ECO:0000313" key="10">
    <source>
        <dbReference type="EMBL" id="SDC78504.1"/>
    </source>
</evidence>
<evidence type="ECO:0000256" key="7">
    <source>
        <dbReference type="ARBA" id="ARBA00023014"/>
    </source>
</evidence>
<dbReference type="SUPFAM" id="SSF56228">
    <property type="entry name" value="Aldehyde ferredoxin oxidoreductase, N-terminal domain"/>
    <property type="match status" value="1"/>
</dbReference>
<dbReference type="Pfam" id="PF01314">
    <property type="entry name" value="AFOR_C"/>
    <property type="match status" value="1"/>
</dbReference>
<dbReference type="EMBL" id="FMYU01000009">
    <property type="protein sequence ID" value="SDC78504.1"/>
    <property type="molecule type" value="Genomic_DNA"/>
</dbReference>
<keyword evidence="5" id="KW-0560">Oxidoreductase</keyword>
<keyword evidence="3" id="KW-0004">4Fe-4S</keyword>
<dbReference type="SMART" id="SM00790">
    <property type="entry name" value="AFOR_N"/>
    <property type="match status" value="1"/>
</dbReference>
<keyword evidence="7" id="KW-0411">Iron-sulfur</keyword>
<dbReference type="Gene3D" id="3.60.9.10">
    <property type="entry name" value="Aldehyde ferredoxin oxidoreductase, N-terminal domain"/>
    <property type="match status" value="1"/>
</dbReference>
<evidence type="ECO:0000256" key="6">
    <source>
        <dbReference type="ARBA" id="ARBA00023004"/>
    </source>
</evidence>
<sequence>MFGGWIGNVLRINLSKMTYAFEPLNYEWAKLYLGGRGLGSKYFMEEVDPTVDPFSEDNKLILAPGPLTGTYGAANGRYMMITKSPLTGTIACSNSGGYFPAELKYAGIDLIIIEGKAAHPVYVTIYNNQVAIKDASKIWGKTSDEVEDYLHSTFHRDAKIASIGPAGEKQVLFAAIMNDKHRAAGRSGVGAVMGSKNLKAIAVRGTLGVKVADRVKFREAATDAFRAIKESPVTSAGLPAYGTAVLVNVINQNGLLPTRNFQADMFEDAEKISGETLASTLLVRNKACMSCMIGCARVTKLVDPRYKLETGEGPEYETIFALGSDCGVSDLNAITKANFICNQYGMDPISAGATVACAMEMFEKGIIPQSDIGMPLKFGDADAMVKMIELTGKREGFGDKLALGSYRLASLYGHPEFSMTVKKQEFPAYDGRVAQGMALEYATSNRGACHVRGYMISPEIMGVPEKLDPYTTENKAFWTKTFQDVTAVVDSVGMCLFTTFAININHITNLFTAATGLNYTQNDMMKAGERIYNIERLFNLKAGIDPSQDTLPKRLLEEPVKEGPAKGMVAKLSELLPEYYKERGWGSDGVPTQEKLKELNIA</sequence>
<protein>
    <submittedName>
        <fullName evidence="10">Aldehyde:ferredoxin oxidoreductase</fullName>
    </submittedName>
</protein>
<evidence type="ECO:0000259" key="9">
    <source>
        <dbReference type="SMART" id="SM00790"/>
    </source>
</evidence>
<evidence type="ECO:0000256" key="4">
    <source>
        <dbReference type="ARBA" id="ARBA00022723"/>
    </source>
</evidence>
<dbReference type="InterPro" id="IPR051919">
    <property type="entry name" value="W-dependent_AOR"/>
</dbReference>
<name>A0A1G6PG27_9BACT</name>
<dbReference type="Proteomes" id="UP000199411">
    <property type="component" value="Unassembled WGS sequence"/>
</dbReference>
<organism evidence="10 11">
    <name type="scientific">Desulfurella multipotens</name>
    <dbReference type="NCBI Taxonomy" id="79269"/>
    <lineage>
        <taxon>Bacteria</taxon>
        <taxon>Pseudomonadati</taxon>
        <taxon>Campylobacterota</taxon>
        <taxon>Desulfurellia</taxon>
        <taxon>Desulfurellales</taxon>
        <taxon>Desulfurellaceae</taxon>
        <taxon>Desulfurella</taxon>
    </lineage>
</organism>
<dbReference type="OrthoDB" id="9763894at2"/>
<evidence type="ECO:0000256" key="2">
    <source>
        <dbReference type="ARBA" id="ARBA00011032"/>
    </source>
</evidence>
<dbReference type="InterPro" id="IPR013984">
    <property type="entry name" value="Ald_Fedxn_OxRdtase_dom2"/>
</dbReference>
<dbReference type="PANTHER" id="PTHR30038:SF0">
    <property type="entry name" value="TUNGSTEN-CONTAINING ALDEHYDE FERREDOXIN OXIDOREDUCTASE"/>
    <property type="match status" value="1"/>
</dbReference>
<dbReference type="Gene3D" id="1.10.599.10">
    <property type="entry name" value="Aldehyde Ferredoxin Oxidoreductase Protein, subunit A, domain 3"/>
    <property type="match status" value="1"/>
</dbReference>
<dbReference type="PANTHER" id="PTHR30038">
    <property type="entry name" value="ALDEHYDE FERREDOXIN OXIDOREDUCTASE"/>
    <property type="match status" value="1"/>
</dbReference>
<dbReference type="GO" id="GO:0009055">
    <property type="term" value="F:electron transfer activity"/>
    <property type="evidence" value="ECO:0007669"/>
    <property type="project" value="InterPro"/>
</dbReference>
<dbReference type="SUPFAM" id="SSF48310">
    <property type="entry name" value="Aldehyde ferredoxin oxidoreductase, C-terminal domains"/>
    <property type="match status" value="1"/>
</dbReference>
<evidence type="ECO:0000256" key="8">
    <source>
        <dbReference type="ARBA" id="ARBA00049934"/>
    </source>
</evidence>
<dbReference type="GO" id="GO:0016625">
    <property type="term" value="F:oxidoreductase activity, acting on the aldehyde or oxo group of donors, iron-sulfur protein as acceptor"/>
    <property type="evidence" value="ECO:0007669"/>
    <property type="project" value="InterPro"/>
</dbReference>
<dbReference type="InterPro" id="IPR013985">
    <property type="entry name" value="Ald_Fedxn_OxRdtase_dom3"/>
</dbReference>
<dbReference type="Gene3D" id="1.10.569.10">
    <property type="entry name" value="Aldehyde Ferredoxin Oxidoreductase Protein, subunit A, domain 2"/>
    <property type="match status" value="1"/>
</dbReference>
<dbReference type="InterPro" id="IPR036503">
    <property type="entry name" value="Ald_Fedxn_OxRdtase_N_sf"/>
</dbReference>
<comment type="similarity">
    <text evidence="2">Belongs to the AOR/FOR family.</text>
</comment>
<evidence type="ECO:0000256" key="1">
    <source>
        <dbReference type="ARBA" id="ARBA00001966"/>
    </source>
</evidence>
<comment type="cofactor">
    <cofactor evidence="1">
        <name>[4Fe-4S] cluster</name>
        <dbReference type="ChEBI" id="CHEBI:49883"/>
    </cofactor>
</comment>
<dbReference type="InterPro" id="IPR036021">
    <property type="entry name" value="Tungsten_al_ferr_oxy-like_C"/>
</dbReference>
<dbReference type="GO" id="GO:0046872">
    <property type="term" value="F:metal ion binding"/>
    <property type="evidence" value="ECO:0007669"/>
    <property type="project" value="UniProtKB-KW"/>
</dbReference>
<dbReference type="AlphaFoldDB" id="A0A1G6PG27"/>
<dbReference type="Pfam" id="PF02730">
    <property type="entry name" value="AFOR_N"/>
    <property type="match status" value="1"/>
</dbReference>
<dbReference type="InterPro" id="IPR001203">
    <property type="entry name" value="OxRdtase_Ald_Fedxn_C"/>
</dbReference>
<gene>
    <name evidence="10" type="ORF">SAMN05660835_01352</name>
</gene>
<keyword evidence="11" id="KW-1185">Reference proteome</keyword>
<keyword evidence="6" id="KW-0408">Iron</keyword>
<comment type="cofactor">
    <cofactor evidence="8">
        <name>tungstopterin</name>
        <dbReference type="ChEBI" id="CHEBI:30402"/>
    </cofactor>
</comment>
<dbReference type="RefSeq" id="WP_092129129.1">
    <property type="nucleotide sequence ID" value="NZ_FMYU01000009.1"/>
</dbReference>
<dbReference type="InterPro" id="IPR013983">
    <property type="entry name" value="Ald_Fedxn_OxRdtase_N"/>
</dbReference>
<proteinExistence type="inferred from homology"/>
<evidence type="ECO:0000256" key="5">
    <source>
        <dbReference type="ARBA" id="ARBA00023002"/>
    </source>
</evidence>
<evidence type="ECO:0000256" key="3">
    <source>
        <dbReference type="ARBA" id="ARBA00022485"/>
    </source>
</evidence>